<keyword evidence="1" id="KW-0472">Membrane</keyword>
<dbReference type="RefSeq" id="WP_342627172.1">
    <property type="nucleotide sequence ID" value="NZ_CP152276.1"/>
</dbReference>
<dbReference type="EMBL" id="CP152276">
    <property type="protein sequence ID" value="XAE41192.1"/>
    <property type="molecule type" value="Genomic_DNA"/>
</dbReference>
<feature type="transmembrane region" description="Helical" evidence="1">
    <location>
        <begin position="189"/>
        <end position="210"/>
    </location>
</feature>
<accession>A0ABZ3D0C7</accession>
<protein>
    <submittedName>
        <fullName evidence="2">Uncharacterized protein</fullName>
    </submittedName>
</protein>
<keyword evidence="3" id="KW-1185">Reference proteome</keyword>
<sequence length="212" mass="23875">MAVEKITGRRLGSSEIVEFGYDPEDTNSHGVSPADKEENLVSHHRRIAPEAIAVMAPPRGDAGGVFLRNSSQVTVFCEKFGRHAQSTLFHELWHYAENCLLSDADCEIVYAECRSRGDTWESAYLDSDVERAARAFQHYASARASGLQFRPAKRGTAQHIFERLYEGTEHRAIVTRRHQKMWGRIIDRAAPVVGMGTFVALMFIILPYLVTH</sequence>
<keyword evidence="1" id="KW-1133">Transmembrane helix</keyword>
<reference evidence="2 3" key="1">
    <citation type="submission" date="2024-04" db="EMBL/GenBank/DDBJ databases">
        <title>Complete genome sequence of Nguyenibacter vanlangesis HBCM-1154, a strain capable of nitrogen fixation, IAA production, and phosphorus solubilization isolated from sugarcane soil.</title>
        <authorList>
            <person name="MY HANH P."/>
        </authorList>
    </citation>
    <scope>NUCLEOTIDE SEQUENCE [LARGE SCALE GENOMIC DNA]</scope>
    <source>
        <strain evidence="2 3">HBCM 1154</strain>
    </source>
</reference>
<keyword evidence="1" id="KW-0812">Transmembrane</keyword>
<evidence type="ECO:0000313" key="2">
    <source>
        <dbReference type="EMBL" id="XAE41192.1"/>
    </source>
</evidence>
<evidence type="ECO:0000256" key="1">
    <source>
        <dbReference type="SAM" id="Phobius"/>
    </source>
</evidence>
<proteinExistence type="predicted"/>
<dbReference type="Proteomes" id="UP001449795">
    <property type="component" value="Chromosome"/>
</dbReference>
<evidence type="ECO:0000313" key="3">
    <source>
        <dbReference type="Proteomes" id="UP001449795"/>
    </source>
</evidence>
<gene>
    <name evidence="2" type="ORF">AAC691_12815</name>
</gene>
<organism evidence="2 3">
    <name type="scientific">Nguyenibacter vanlangensis</name>
    <dbReference type="NCBI Taxonomy" id="1216886"/>
    <lineage>
        <taxon>Bacteria</taxon>
        <taxon>Pseudomonadati</taxon>
        <taxon>Pseudomonadota</taxon>
        <taxon>Alphaproteobacteria</taxon>
        <taxon>Acetobacterales</taxon>
        <taxon>Acetobacteraceae</taxon>
        <taxon>Nguyenibacter</taxon>
    </lineage>
</organism>
<name>A0ABZ3D0C7_9PROT</name>